<evidence type="ECO:0000313" key="3">
    <source>
        <dbReference type="Proteomes" id="UP000077684"/>
    </source>
</evidence>
<feature type="region of interest" description="Disordered" evidence="1">
    <location>
        <begin position="1"/>
        <end position="21"/>
    </location>
</feature>
<proteinExistence type="predicted"/>
<gene>
    <name evidence="2" type="ORF">A4X06_0g1730</name>
</gene>
<protein>
    <submittedName>
        <fullName evidence="2">Uncharacterized protein</fullName>
    </submittedName>
</protein>
<sequence>MPYPHPTNDDVSTTTCKQPFHDDAQRAEGHKFDELRLGRDRLPQTGQTLQQGTPYDVSTFTVGLDIKAIGQHAARTCRHPTTGEACKAERCRSAGAGCKNLRTCSRISPPSTLELAGKLAVSVETLPLWDTTVNCGHTCIASNIILCSFSVENKLGLDLMNGLLPPKSQSSPAAEGISIHVASEWDKSLLLSSPGFIKIPVGP</sequence>
<keyword evidence="3" id="KW-1185">Reference proteome</keyword>
<dbReference type="Proteomes" id="UP000077684">
    <property type="component" value="Unassembled WGS sequence"/>
</dbReference>
<evidence type="ECO:0000313" key="2">
    <source>
        <dbReference type="EMBL" id="KAE8253053.1"/>
    </source>
</evidence>
<dbReference type="EMBL" id="LWDE02000116">
    <property type="protein sequence ID" value="KAE8253053.1"/>
    <property type="molecule type" value="Genomic_DNA"/>
</dbReference>
<dbReference type="AlphaFoldDB" id="A0A8X7MYX8"/>
<reference evidence="2" key="2">
    <citation type="journal article" date="2019" name="IMA Fungus">
        <title>Genome sequencing and comparison of five Tilletia species to identify candidate genes for the detection of regulated species infecting wheat.</title>
        <authorList>
            <person name="Nguyen H.D.T."/>
            <person name="Sultana T."/>
            <person name="Kesanakurti P."/>
            <person name="Hambleton S."/>
        </authorList>
    </citation>
    <scope>NUCLEOTIDE SEQUENCE</scope>
    <source>
        <strain evidence="2">DAOMC 236426</strain>
    </source>
</reference>
<accession>A0A8X7MYX8</accession>
<organism evidence="2 3">
    <name type="scientific">Tilletia controversa</name>
    <name type="common">dwarf bunt fungus</name>
    <dbReference type="NCBI Taxonomy" id="13291"/>
    <lineage>
        <taxon>Eukaryota</taxon>
        <taxon>Fungi</taxon>
        <taxon>Dikarya</taxon>
        <taxon>Basidiomycota</taxon>
        <taxon>Ustilaginomycotina</taxon>
        <taxon>Exobasidiomycetes</taxon>
        <taxon>Tilletiales</taxon>
        <taxon>Tilletiaceae</taxon>
        <taxon>Tilletia</taxon>
    </lineage>
</organism>
<evidence type="ECO:0000256" key="1">
    <source>
        <dbReference type="SAM" id="MobiDB-lite"/>
    </source>
</evidence>
<comment type="caution">
    <text evidence="2">The sequence shown here is derived from an EMBL/GenBank/DDBJ whole genome shotgun (WGS) entry which is preliminary data.</text>
</comment>
<reference evidence="2" key="1">
    <citation type="submission" date="2016-04" db="EMBL/GenBank/DDBJ databases">
        <authorList>
            <person name="Nguyen H.D."/>
            <person name="Samba Siva P."/>
            <person name="Cullis J."/>
            <person name="Levesque C.A."/>
            <person name="Hambleton S."/>
        </authorList>
    </citation>
    <scope>NUCLEOTIDE SEQUENCE</scope>
    <source>
        <strain evidence="2">DAOMC 236426</strain>
    </source>
</reference>
<name>A0A8X7MYX8_9BASI</name>